<gene>
    <name evidence="3" type="ORF">FIBSPDRAFT_969990</name>
</gene>
<dbReference type="EMBL" id="KV418573">
    <property type="protein sequence ID" value="KZP02433.1"/>
    <property type="molecule type" value="Genomic_DNA"/>
</dbReference>
<keyword evidence="1" id="KW-0812">Transmembrane</keyword>
<dbReference type="Gene3D" id="3.50.50.60">
    <property type="entry name" value="FAD/NAD(P)-binding domain"/>
    <property type="match status" value="1"/>
</dbReference>
<dbReference type="GO" id="GO:0005770">
    <property type="term" value="C:late endosome"/>
    <property type="evidence" value="ECO:0007669"/>
    <property type="project" value="TreeGrafter"/>
</dbReference>
<evidence type="ECO:0000313" key="4">
    <source>
        <dbReference type="Proteomes" id="UP000076532"/>
    </source>
</evidence>
<keyword evidence="1" id="KW-0472">Membrane</keyword>
<dbReference type="SUPFAM" id="SSF51905">
    <property type="entry name" value="FAD/NAD(P)-binding domain"/>
    <property type="match status" value="1"/>
</dbReference>
<dbReference type="GO" id="GO:0005829">
    <property type="term" value="C:cytosol"/>
    <property type="evidence" value="ECO:0007669"/>
    <property type="project" value="GOC"/>
</dbReference>
<evidence type="ECO:0000256" key="1">
    <source>
        <dbReference type="SAM" id="Phobius"/>
    </source>
</evidence>
<evidence type="ECO:0000313" key="3">
    <source>
        <dbReference type="EMBL" id="KZP02433.1"/>
    </source>
</evidence>
<proteinExistence type="predicted"/>
<dbReference type="GO" id="GO:0042147">
    <property type="term" value="P:retrograde transport, endosome to Golgi"/>
    <property type="evidence" value="ECO:0007669"/>
    <property type="project" value="TreeGrafter"/>
</dbReference>
<dbReference type="PANTHER" id="PTHR13847:SF185">
    <property type="entry name" value="FAD DEPENDENT OXIDOREDUCTASE SUPERFAMILY (AFU_ORTHOLOGUE AFUA_3G02360)"/>
    <property type="match status" value="1"/>
</dbReference>
<name>A0A167T0G9_9AGAM</name>
<feature type="domain" description="FAD dependent oxidoreductase" evidence="2">
    <location>
        <begin position="11"/>
        <end position="87"/>
    </location>
</feature>
<organism evidence="3 4">
    <name type="scientific">Athelia psychrophila</name>
    <dbReference type="NCBI Taxonomy" id="1759441"/>
    <lineage>
        <taxon>Eukaryota</taxon>
        <taxon>Fungi</taxon>
        <taxon>Dikarya</taxon>
        <taxon>Basidiomycota</taxon>
        <taxon>Agaricomycotina</taxon>
        <taxon>Agaricomycetes</taxon>
        <taxon>Agaricomycetidae</taxon>
        <taxon>Atheliales</taxon>
        <taxon>Atheliaceae</taxon>
        <taxon>Athelia</taxon>
    </lineage>
</organism>
<feature type="transmembrane region" description="Helical" evidence="1">
    <location>
        <begin position="12"/>
        <end position="28"/>
    </location>
</feature>
<dbReference type="InterPro" id="IPR036188">
    <property type="entry name" value="FAD/NAD-bd_sf"/>
</dbReference>
<keyword evidence="1" id="KW-1133">Transmembrane helix</keyword>
<dbReference type="PANTHER" id="PTHR13847">
    <property type="entry name" value="SARCOSINE DEHYDROGENASE-RELATED"/>
    <property type="match status" value="1"/>
</dbReference>
<dbReference type="Pfam" id="PF01266">
    <property type="entry name" value="DAO"/>
    <property type="match status" value="1"/>
</dbReference>
<dbReference type="Proteomes" id="UP000076532">
    <property type="component" value="Unassembled WGS sequence"/>
</dbReference>
<dbReference type="OrthoDB" id="498204at2759"/>
<reference evidence="3 4" key="1">
    <citation type="journal article" date="2016" name="Mol. Biol. Evol.">
        <title>Comparative Genomics of Early-Diverging Mushroom-Forming Fungi Provides Insights into the Origins of Lignocellulose Decay Capabilities.</title>
        <authorList>
            <person name="Nagy L.G."/>
            <person name="Riley R."/>
            <person name="Tritt A."/>
            <person name="Adam C."/>
            <person name="Daum C."/>
            <person name="Floudas D."/>
            <person name="Sun H."/>
            <person name="Yadav J.S."/>
            <person name="Pangilinan J."/>
            <person name="Larsson K.H."/>
            <person name="Matsuura K."/>
            <person name="Barry K."/>
            <person name="Labutti K."/>
            <person name="Kuo R."/>
            <person name="Ohm R.A."/>
            <person name="Bhattacharya S.S."/>
            <person name="Shirouzu T."/>
            <person name="Yoshinaga Y."/>
            <person name="Martin F.M."/>
            <person name="Grigoriev I.V."/>
            <person name="Hibbett D.S."/>
        </authorList>
    </citation>
    <scope>NUCLEOTIDE SEQUENCE [LARGE SCALE GENOMIC DNA]</scope>
    <source>
        <strain evidence="3 4">CBS 109695</strain>
    </source>
</reference>
<accession>A0A167T0G9</accession>
<dbReference type="AlphaFoldDB" id="A0A167T0G9"/>
<dbReference type="STRING" id="436010.A0A167T0G9"/>
<dbReference type="InterPro" id="IPR006076">
    <property type="entry name" value="FAD-dep_OxRdtase"/>
</dbReference>
<evidence type="ECO:0000259" key="2">
    <source>
        <dbReference type="Pfam" id="PF01266"/>
    </source>
</evidence>
<protein>
    <recommendedName>
        <fullName evidence="2">FAD dependent oxidoreductase domain-containing protein</fullName>
    </recommendedName>
</protein>
<keyword evidence="4" id="KW-1185">Reference proteome</keyword>
<sequence length="161" mass="17307">MTSPKTDDNSVVILGCGIIGLTTAYYLLTSSTPPASVHILDTSPTLFECASGRSGGFIAKDWYGAALTELGVLSFRLHKELAEENDGGREWGYSGSLGISLSRIKEGADSETPTSDQLFDGQSRRFMTGEFSTAWTDGEWPSWLKRGDAKLLSTGETTAQV</sequence>